<comment type="caution">
    <text evidence="2">The sequence shown here is derived from an EMBL/GenBank/DDBJ whole genome shotgun (WGS) entry which is preliminary data.</text>
</comment>
<gene>
    <name evidence="2" type="ORF">CCMP2556_LOCUS43583</name>
</gene>
<protein>
    <submittedName>
        <fullName evidence="2">Uncharacterized protein</fullName>
    </submittedName>
</protein>
<evidence type="ECO:0000313" key="2">
    <source>
        <dbReference type="EMBL" id="CAK9090754.1"/>
    </source>
</evidence>
<evidence type="ECO:0000256" key="1">
    <source>
        <dbReference type="SAM" id="MobiDB-lite"/>
    </source>
</evidence>
<reference evidence="2 3" key="1">
    <citation type="submission" date="2024-02" db="EMBL/GenBank/DDBJ databases">
        <authorList>
            <person name="Chen Y."/>
            <person name="Shah S."/>
            <person name="Dougan E. K."/>
            <person name="Thang M."/>
            <person name="Chan C."/>
        </authorList>
    </citation>
    <scope>NUCLEOTIDE SEQUENCE [LARGE SCALE GENOMIC DNA]</scope>
</reference>
<proteinExistence type="predicted"/>
<evidence type="ECO:0000313" key="3">
    <source>
        <dbReference type="Proteomes" id="UP001642484"/>
    </source>
</evidence>
<feature type="compositionally biased region" description="Polar residues" evidence="1">
    <location>
        <begin position="81"/>
        <end position="91"/>
    </location>
</feature>
<dbReference type="Proteomes" id="UP001642484">
    <property type="component" value="Unassembled WGS sequence"/>
</dbReference>
<sequence length="267" mass="29540">MSLACPQRESLFDQPLDLRFADFPPQLSQQGSFAKFTFDAFFIRNKRDMINIQLKILQMKKEEAEKKRQEAENELNRLQGDETSQSNEVETLQQRLQEEAGKNEDQVVREQEEQREKVLEEAEQVFGLLNARAKKASSDAEAQVKQWEQGDGGELLQAISRGEGAAKLQQMMGQVDVQGMAADYTKQAQQMAGDLQSQDWVQQAAASAQGMAAEATKRGQELYSSDQVQGMMKSEQLQAALQAGQDAASSAVASAQAAAEARTASEK</sequence>
<accession>A0ABP0QS18</accession>
<organism evidence="2 3">
    <name type="scientific">Durusdinium trenchii</name>
    <dbReference type="NCBI Taxonomy" id="1381693"/>
    <lineage>
        <taxon>Eukaryota</taxon>
        <taxon>Sar</taxon>
        <taxon>Alveolata</taxon>
        <taxon>Dinophyceae</taxon>
        <taxon>Suessiales</taxon>
        <taxon>Symbiodiniaceae</taxon>
        <taxon>Durusdinium</taxon>
    </lineage>
</organism>
<feature type="region of interest" description="Disordered" evidence="1">
    <location>
        <begin position="67"/>
        <end position="91"/>
    </location>
</feature>
<name>A0ABP0QS18_9DINO</name>
<dbReference type="EMBL" id="CAXAMN010024884">
    <property type="protein sequence ID" value="CAK9090754.1"/>
    <property type="molecule type" value="Genomic_DNA"/>
</dbReference>
<keyword evidence="3" id="KW-1185">Reference proteome</keyword>